<dbReference type="InterPro" id="IPR006095">
    <property type="entry name" value="Glu/Leu/Phe/Val/Trp_DH"/>
</dbReference>
<evidence type="ECO:0000256" key="1">
    <source>
        <dbReference type="ARBA" id="ARBA00006382"/>
    </source>
</evidence>
<gene>
    <name evidence="8" type="ORF">DFR74_102511</name>
</gene>
<sequence>MPQILEHATATTVFDREDASEHPHEQVIFCEDAATGLQAIIGIHSTVRGPALGGTRFYPYPDQGAALTDVLRLSRGMTYKAAVAGVDLGGGKAVIIGDPNRIKTPGLLRAYGRFIDTLGGRYISAGDVGTNTADLDIIGEVTNHVVGRSARTGGSGDSAPMTALGVFQSMRAAADSIWRAPSLAGRTVGVEGLGKVGTELVALLHADGARIVVADVDPDAVRRVRDRFPDVSVAAHVLGADLDVYAPCALGGTLTTDTASTLTARIVCGAANNQLWTPDVEQILTDRGVVWVPDYVANAGGLIQVAGELRRASAERIRTEVDAIYDTVSSLLEQSRTESILPGRAADRIAEERIWSARGA</sequence>
<dbReference type="EMBL" id="QNRE01000002">
    <property type="protein sequence ID" value="RBO94090.1"/>
    <property type="molecule type" value="Genomic_DNA"/>
</dbReference>
<feature type="domain" description="Glutamate/phenylalanine/leucine/valine/L-tryptophan dehydrogenase C-terminal" evidence="7">
    <location>
        <begin position="156"/>
        <end position="359"/>
    </location>
</feature>
<feature type="active site" description="Proton donor/acceptor" evidence="4">
    <location>
        <position position="92"/>
    </location>
</feature>
<dbReference type="InterPro" id="IPR033524">
    <property type="entry name" value="Glu/Leu/Phe/Val_DH_AS"/>
</dbReference>
<dbReference type="GO" id="GO:0016639">
    <property type="term" value="F:oxidoreductase activity, acting on the CH-NH2 group of donors, NAD or NADP as acceptor"/>
    <property type="evidence" value="ECO:0007669"/>
    <property type="project" value="InterPro"/>
</dbReference>
<dbReference type="OrthoDB" id="9803297at2"/>
<dbReference type="PIRSF" id="PIRSF000188">
    <property type="entry name" value="Phe_leu_dh"/>
    <property type="match status" value="1"/>
</dbReference>
<dbReference type="SUPFAM" id="SSF53223">
    <property type="entry name" value="Aminoacid dehydrogenase-like, N-terminal domain"/>
    <property type="match status" value="1"/>
</dbReference>
<dbReference type="InterPro" id="IPR036291">
    <property type="entry name" value="NAD(P)-bd_dom_sf"/>
</dbReference>
<dbReference type="Pfam" id="PF02812">
    <property type="entry name" value="ELFV_dehydrog_N"/>
    <property type="match status" value="1"/>
</dbReference>
<evidence type="ECO:0000256" key="2">
    <source>
        <dbReference type="ARBA" id="ARBA00023002"/>
    </source>
</evidence>
<evidence type="ECO:0000259" key="7">
    <source>
        <dbReference type="SMART" id="SM00839"/>
    </source>
</evidence>
<protein>
    <submittedName>
        <fullName evidence="8">Valine dehydrogenase (NAD+)</fullName>
    </submittedName>
</protein>
<dbReference type="InterPro" id="IPR006096">
    <property type="entry name" value="Glu/Leu/Phe/Val/Trp_DH_C"/>
</dbReference>
<dbReference type="PANTHER" id="PTHR42722">
    <property type="entry name" value="LEUCINE DEHYDROGENASE"/>
    <property type="match status" value="1"/>
</dbReference>
<dbReference type="GO" id="GO:0006520">
    <property type="term" value="P:amino acid metabolic process"/>
    <property type="evidence" value="ECO:0007669"/>
    <property type="project" value="InterPro"/>
</dbReference>
<keyword evidence="9" id="KW-1185">Reference proteome</keyword>
<dbReference type="CDD" id="cd01075">
    <property type="entry name" value="NAD_bind_Leu_Phe_Val_DH"/>
    <property type="match status" value="1"/>
</dbReference>
<evidence type="ECO:0000256" key="4">
    <source>
        <dbReference type="PIRSR" id="PIRSR000188-1"/>
    </source>
</evidence>
<dbReference type="STRING" id="1210090.GCA_001613185_00112"/>
<dbReference type="InterPro" id="IPR046346">
    <property type="entry name" value="Aminoacid_DH-like_N_sf"/>
</dbReference>
<dbReference type="InterPro" id="IPR006097">
    <property type="entry name" value="Glu/Leu/Phe/Val/Trp_DH_dimer"/>
</dbReference>
<evidence type="ECO:0000313" key="8">
    <source>
        <dbReference type="EMBL" id="RBO94090.1"/>
    </source>
</evidence>
<reference evidence="8 9" key="1">
    <citation type="submission" date="2018-06" db="EMBL/GenBank/DDBJ databases">
        <title>Genomic Encyclopedia of Type Strains, Phase IV (KMG-IV): sequencing the most valuable type-strain genomes for metagenomic binning, comparative biology and taxonomic classification.</title>
        <authorList>
            <person name="Goeker M."/>
        </authorList>
    </citation>
    <scope>NUCLEOTIDE SEQUENCE [LARGE SCALE GENOMIC DNA]</scope>
    <source>
        <strain evidence="8 9">DSM 44599</strain>
    </source>
</reference>
<dbReference type="PRINTS" id="PR00082">
    <property type="entry name" value="GLFDHDRGNASE"/>
</dbReference>
<dbReference type="Gene3D" id="3.40.50.10860">
    <property type="entry name" value="Leucine Dehydrogenase, chain A, domain 1"/>
    <property type="match status" value="1"/>
</dbReference>
<proteinExistence type="inferred from homology"/>
<dbReference type="PROSITE" id="PS00074">
    <property type="entry name" value="GLFV_DEHYDROGENASE"/>
    <property type="match status" value="1"/>
</dbReference>
<evidence type="ECO:0000256" key="5">
    <source>
        <dbReference type="PIRSR" id="PIRSR000188-2"/>
    </source>
</evidence>
<evidence type="ECO:0000256" key="6">
    <source>
        <dbReference type="RuleBase" id="RU004417"/>
    </source>
</evidence>
<comment type="similarity">
    <text evidence="1 6">Belongs to the Glu/Leu/Phe/Val dehydrogenases family.</text>
</comment>
<organism evidence="8 9">
    <name type="scientific">Nocardia puris</name>
    <dbReference type="NCBI Taxonomy" id="208602"/>
    <lineage>
        <taxon>Bacteria</taxon>
        <taxon>Bacillati</taxon>
        <taxon>Actinomycetota</taxon>
        <taxon>Actinomycetes</taxon>
        <taxon>Mycobacteriales</taxon>
        <taxon>Nocardiaceae</taxon>
        <taxon>Nocardia</taxon>
    </lineage>
</organism>
<accession>A0A366DVG6</accession>
<dbReference type="Gene3D" id="3.40.50.720">
    <property type="entry name" value="NAD(P)-binding Rossmann-like Domain"/>
    <property type="match status" value="1"/>
</dbReference>
<dbReference type="SMART" id="SM00839">
    <property type="entry name" value="ELFV_dehydrog"/>
    <property type="match status" value="1"/>
</dbReference>
<feature type="binding site" evidence="5">
    <location>
        <begin position="192"/>
        <end position="197"/>
    </location>
    <ligand>
        <name>NAD(+)</name>
        <dbReference type="ChEBI" id="CHEBI:57540"/>
    </ligand>
</feature>
<dbReference type="FunFam" id="3.40.50.10860:FF:000010">
    <property type="entry name" value="Leucine dehydrogenase"/>
    <property type="match status" value="1"/>
</dbReference>
<dbReference type="Proteomes" id="UP000252586">
    <property type="component" value="Unassembled WGS sequence"/>
</dbReference>
<dbReference type="RefSeq" id="WP_067501418.1">
    <property type="nucleotide sequence ID" value="NZ_CP107943.1"/>
</dbReference>
<evidence type="ECO:0000313" key="9">
    <source>
        <dbReference type="Proteomes" id="UP000252586"/>
    </source>
</evidence>
<name>A0A366DVG6_9NOCA</name>
<evidence type="ECO:0000256" key="3">
    <source>
        <dbReference type="ARBA" id="ARBA00023027"/>
    </source>
</evidence>
<dbReference type="AlphaFoldDB" id="A0A366DVG6"/>
<dbReference type="PANTHER" id="PTHR42722:SF1">
    <property type="entry name" value="VALINE DEHYDROGENASE"/>
    <property type="match status" value="1"/>
</dbReference>
<dbReference type="InterPro" id="IPR016211">
    <property type="entry name" value="Glu/Phe/Leu/Val/Trp_DH_bac/arc"/>
</dbReference>
<comment type="caution">
    <text evidence="8">The sequence shown here is derived from an EMBL/GenBank/DDBJ whole genome shotgun (WGS) entry which is preliminary data.</text>
</comment>
<keyword evidence="3 5" id="KW-0520">NAD</keyword>
<dbReference type="SUPFAM" id="SSF51735">
    <property type="entry name" value="NAD(P)-binding Rossmann-fold domains"/>
    <property type="match status" value="1"/>
</dbReference>
<keyword evidence="5" id="KW-0547">Nucleotide-binding</keyword>
<keyword evidence="2 6" id="KW-0560">Oxidoreductase</keyword>
<dbReference type="Pfam" id="PF00208">
    <property type="entry name" value="ELFV_dehydrog"/>
    <property type="match status" value="2"/>
</dbReference>
<dbReference type="GO" id="GO:0000166">
    <property type="term" value="F:nucleotide binding"/>
    <property type="evidence" value="ECO:0007669"/>
    <property type="project" value="UniProtKB-KW"/>
</dbReference>